<feature type="compositionally biased region" description="Gly residues" evidence="4">
    <location>
        <begin position="37"/>
        <end position="46"/>
    </location>
</feature>
<dbReference type="GO" id="GO:0003677">
    <property type="term" value="F:DNA binding"/>
    <property type="evidence" value="ECO:0007669"/>
    <property type="project" value="UniProtKB-UniRule"/>
</dbReference>
<keyword evidence="2 3" id="KW-0238">DNA-binding</keyword>
<organism evidence="6 7">
    <name type="scientific">Ensete ventricosum</name>
    <name type="common">Abyssinian banana</name>
    <name type="synonym">Musa ensete</name>
    <dbReference type="NCBI Taxonomy" id="4639"/>
    <lineage>
        <taxon>Eukaryota</taxon>
        <taxon>Viridiplantae</taxon>
        <taxon>Streptophyta</taxon>
        <taxon>Embryophyta</taxon>
        <taxon>Tracheophyta</taxon>
        <taxon>Spermatophyta</taxon>
        <taxon>Magnoliopsida</taxon>
        <taxon>Liliopsida</taxon>
        <taxon>Zingiberales</taxon>
        <taxon>Musaceae</taxon>
        <taxon>Ensete</taxon>
    </lineage>
</organism>
<keyword evidence="2 3" id="KW-0371">Homeobox</keyword>
<comment type="subcellular location">
    <subcellularLocation>
        <location evidence="1 2 3">Nucleus</location>
    </subcellularLocation>
</comment>
<dbReference type="InterPro" id="IPR001356">
    <property type="entry name" value="HD"/>
</dbReference>
<protein>
    <recommendedName>
        <fullName evidence="5">Homeobox domain-containing protein</fullName>
    </recommendedName>
</protein>
<evidence type="ECO:0000256" key="1">
    <source>
        <dbReference type="ARBA" id="ARBA00004123"/>
    </source>
</evidence>
<dbReference type="PROSITE" id="PS50071">
    <property type="entry name" value="HOMEOBOX_2"/>
    <property type="match status" value="1"/>
</dbReference>
<dbReference type="SUPFAM" id="SSF46689">
    <property type="entry name" value="Homeodomain-like"/>
    <property type="match status" value="1"/>
</dbReference>
<feature type="domain" description="Homeobox" evidence="5">
    <location>
        <begin position="118"/>
        <end position="183"/>
    </location>
</feature>
<reference evidence="6 7" key="1">
    <citation type="submission" date="2022-12" db="EMBL/GenBank/DDBJ databases">
        <title>Chromosome-scale assembly of the Ensete ventricosum genome.</title>
        <authorList>
            <person name="Dussert Y."/>
            <person name="Stocks J."/>
            <person name="Wendawek A."/>
            <person name="Woldeyes F."/>
            <person name="Nichols R.A."/>
            <person name="Borrell J.S."/>
        </authorList>
    </citation>
    <scope>NUCLEOTIDE SEQUENCE [LARGE SCALE GENOMIC DNA]</scope>
    <source>
        <strain evidence="7">cv. Maze</strain>
        <tissue evidence="6">Seeds</tissue>
    </source>
</reference>
<evidence type="ECO:0000256" key="3">
    <source>
        <dbReference type="RuleBase" id="RU000682"/>
    </source>
</evidence>
<dbReference type="SMART" id="SM00389">
    <property type="entry name" value="HOX"/>
    <property type="match status" value="1"/>
</dbReference>
<dbReference type="PANTHER" id="PTHR46777:SF5">
    <property type="entry name" value="WUSCHEL-RELATED HOMEOBOX 13"/>
    <property type="match status" value="1"/>
</dbReference>
<feature type="DNA-binding region" description="Homeobox" evidence="2">
    <location>
        <begin position="120"/>
        <end position="184"/>
    </location>
</feature>
<dbReference type="Pfam" id="PF00046">
    <property type="entry name" value="Homeodomain"/>
    <property type="match status" value="1"/>
</dbReference>
<gene>
    <name evidence="6" type="ORF">OPV22_012245</name>
</gene>
<evidence type="ECO:0000313" key="7">
    <source>
        <dbReference type="Proteomes" id="UP001222027"/>
    </source>
</evidence>
<feature type="region of interest" description="Disordered" evidence="4">
    <location>
        <begin position="191"/>
        <end position="224"/>
    </location>
</feature>
<dbReference type="PANTHER" id="PTHR46777">
    <property type="entry name" value="WUSCHEL-RELATED HOMEOBOX 13"/>
    <property type="match status" value="1"/>
</dbReference>
<dbReference type="InterPro" id="IPR044559">
    <property type="entry name" value="WOX13-like"/>
</dbReference>
<evidence type="ECO:0000313" key="6">
    <source>
        <dbReference type="EMBL" id="KAJ8490524.1"/>
    </source>
</evidence>
<dbReference type="Gene3D" id="1.10.10.60">
    <property type="entry name" value="Homeodomain-like"/>
    <property type="match status" value="1"/>
</dbReference>
<dbReference type="GO" id="GO:0003700">
    <property type="term" value="F:DNA-binding transcription factor activity"/>
    <property type="evidence" value="ECO:0007669"/>
    <property type="project" value="InterPro"/>
</dbReference>
<accession>A0AAV8PGW4</accession>
<dbReference type="GO" id="GO:0005634">
    <property type="term" value="C:nucleus"/>
    <property type="evidence" value="ECO:0007669"/>
    <property type="project" value="UniProtKB-SubCell"/>
</dbReference>
<keyword evidence="7" id="KW-1185">Reference proteome</keyword>
<dbReference type="EMBL" id="JAQQAF010000004">
    <property type="protein sequence ID" value="KAJ8490524.1"/>
    <property type="molecule type" value="Genomic_DNA"/>
</dbReference>
<keyword evidence="2 3" id="KW-0539">Nucleus</keyword>
<dbReference type="InterPro" id="IPR009057">
    <property type="entry name" value="Homeodomain-like_sf"/>
</dbReference>
<evidence type="ECO:0000256" key="4">
    <source>
        <dbReference type="SAM" id="MobiDB-lite"/>
    </source>
</evidence>
<proteinExistence type="predicted"/>
<dbReference type="Proteomes" id="UP001222027">
    <property type="component" value="Unassembled WGS sequence"/>
</dbReference>
<sequence>MLKAGILMEVTPRMQWEKASGGGGDDERNDDVREGRGGGGGEAGAEGEGVGEGILCVKVMTDEQMEVLRRQIAIYSTICEKLVEMHKAITAHHDSLAALGMRVAGIYNDPLMASGNNKITGRQRWTPTAVQLQILEAMFNQSNGMPSKQKIKEITVELSQHGQISESNVYNWFQNRRARLKRKHVASLPSNTESEAEAYEEIVNEKKPKSNQSHHDDLPININNNPIRDVQINAEIHSLEGEPNQAHNIHLSNDSLKSSSGSGHMTFYDNILSTPRYDHLMEKFDVRFRLWSKPSIEFPRGDETLIAGSEKPDAFL</sequence>
<evidence type="ECO:0000256" key="2">
    <source>
        <dbReference type="PROSITE-ProRule" id="PRU00108"/>
    </source>
</evidence>
<feature type="compositionally biased region" description="Basic and acidic residues" evidence="4">
    <location>
        <begin position="203"/>
        <end position="218"/>
    </location>
</feature>
<dbReference type="CDD" id="cd00086">
    <property type="entry name" value="homeodomain"/>
    <property type="match status" value="1"/>
</dbReference>
<comment type="caution">
    <text evidence="6">The sequence shown here is derived from an EMBL/GenBank/DDBJ whole genome shotgun (WGS) entry which is preliminary data.</text>
</comment>
<name>A0AAV8PGW4_ENSVE</name>
<evidence type="ECO:0000259" key="5">
    <source>
        <dbReference type="PROSITE" id="PS50071"/>
    </source>
</evidence>
<dbReference type="AlphaFoldDB" id="A0AAV8PGW4"/>
<feature type="region of interest" description="Disordered" evidence="4">
    <location>
        <begin position="15"/>
        <end position="46"/>
    </location>
</feature>